<dbReference type="AlphaFoldDB" id="A0A0N5AG11"/>
<evidence type="ECO:0000313" key="1">
    <source>
        <dbReference type="Proteomes" id="UP000046393"/>
    </source>
</evidence>
<sequence>MKNMIENCEWILLQIDMELLLQLRSAAAEAGAEVEAFQHLIVMAFNDISTNYCDGSCCLTKYKLVTVIWDSSFDKLLKLINGRTI</sequence>
<dbReference type="WBParaSite" id="SMUV_0000323501-mRNA-1">
    <property type="protein sequence ID" value="SMUV_0000323501-mRNA-1"/>
    <property type="gene ID" value="SMUV_0000323501"/>
</dbReference>
<dbReference type="Proteomes" id="UP000046393">
    <property type="component" value="Unplaced"/>
</dbReference>
<accession>A0A0N5AG11</accession>
<reference evidence="2" key="1">
    <citation type="submission" date="2017-02" db="UniProtKB">
        <authorList>
            <consortium name="WormBaseParasite"/>
        </authorList>
    </citation>
    <scope>IDENTIFICATION</scope>
</reference>
<evidence type="ECO:0000313" key="2">
    <source>
        <dbReference type="WBParaSite" id="SMUV_0000323501-mRNA-1"/>
    </source>
</evidence>
<organism evidence="1 2">
    <name type="scientific">Syphacia muris</name>
    <dbReference type="NCBI Taxonomy" id="451379"/>
    <lineage>
        <taxon>Eukaryota</taxon>
        <taxon>Metazoa</taxon>
        <taxon>Ecdysozoa</taxon>
        <taxon>Nematoda</taxon>
        <taxon>Chromadorea</taxon>
        <taxon>Rhabditida</taxon>
        <taxon>Spirurina</taxon>
        <taxon>Oxyuridomorpha</taxon>
        <taxon>Oxyuroidea</taxon>
        <taxon>Oxyuridae</taxon>
        <taxon>Syphacia</taxon>
    </lineage>
</organism>
<proteinExistence type="predicted"/>
<name>A0A0N5AG11_9BILA</name>
<keyword evidence="1" id="KW-1185">Reference proteome</keyword>
<protein>
    <submittedName>
        <fullName evidence="2">Uncharacterized protein</fullName>
    </submittedName>
</protein>